<dbReference type="Gene3D" id="2.180.10.10">
    <property type="entry name" value="RHS repeat-associated core"/>
    <property type="match status" value="1"/>
</dbReference>
<reference evidence="2" key="1">
    <citation type="journal article" date="2024" name="Toxins">
        <title>Genome Sequence Analysis of Native Xenorhabdus Strains Isolated from Entomopathogenic Nematodes in Argentina.</title>
        <authorList>
            <person name="Palma L."/>
            <person name="Frizzo L."/>
            <person name="Kaiser S."/>
            <person name="Berry C."/>
            <person name="Caballero P."/>
            <person name="Bode H.B."/>
            <person name="Del Valle E.E."/>
        </authorList>
    </citation>
    <scope>NUCLEOTIDE SEQUENCE [LARGE SCALE GENOMIC DNA]</scope>
    <source>
        <strain evidence="2">12</strain>
    </source>
</reference>
<dbReference type="Proteomes" id="UP001271890">
    <property type="component" value="Unassembled WGS sequence"/>
</dbReference>
<evidence type="ECO:0000313" key="2">
    <source>
        <dbReference type="Proteomes" id="UP001271890"/>
    </source>
</evidence>
<name>A0ABU4SFF7_9GAMM</name>
<dbReference type="EMBL" id="VCDN01000205">
    <property type="protein sequence ID" value="MDX7989499.1"/>
    <property type="molecule type" value="Genomic_DNA"/>
</dbReference>
<sequence>ELTLPQGDTLRWLYYGSGHLSAIRHNQQMITEFERDNLHRETSRTQGKLFQFREYDPLGRRISQYSVRDKSAAIGQGKPWRAWHYDQQDDLSLMEDHYRGWVEYLYDSESRLKKVTSVDSFEEMLWYDRADNL</sequence>
<feature type="non-terminal residue" evidence="1">
    <location>
        <position position="1"/>
    </location>
</feature>
<protein>
    <submittedName>
        <fullName evidence="1">Type IV secretion protein Rhs</fullName>
    </submittedName>
</protein>
<comment type="caution">
    <text evidence="1">The sequence shown here is derived from an EMBL/GenBank/DDBJ whole genome shotgun (WGS) entry which is preliminary data.</text>
</comment>
<feature type="non-terminal residue" evidence="1">
    <location>
        <position position="133"/>
    </location>
</feature>
<proteinExistence type="predicted"/>
<accession>A0ABU4SFF7</accession>
<evidence type="ECO:0000313" key="1">
    <source>
        <dbReference type="EMBL" id="MDX7989499.1"/>
    </source>
</evidence>
<gene>
    <name evidence="1" type="ORF">FE392_19805</name>
</gene>
<keyword evidence="2" id="KW-1185">Reference proteome</keyword>
<organism evidence="1 2">
    <name type="scientific">Xenorhabdus santafensis</name>
    <dbReference type="NCBI Taxonomy" id="2582833"/>
    <lineage>
        <taxon>Bacteria</taxon>
        <taxon>Pseudomonadati</taxon>
        <taxon>Pseudomonadota</taxon>
        <taxon>Gammaproteobacteria</taxon>
        <taxon>Enterobacterales</taxon>
        <taxon>Morganellaceae</taxon>
        <taxon>Xenorhabdus</taxon>
    </lineage>
</organism>